<evidence type="ECO:0000313" key="2">
    <source>
        <dbReference type="EMBL" id="HIR50313.1"/>
    </source>
</evidence>
<sequence>MRNRSFFSWFELIASIVLIALGVFTFLNPSKALSSLVVLYGLFALLTGIVDIVMYVRMERFTGFGPALSLAAGILSVMSGIMLMVYPSAGKWVLSLLFPIWFIAHCISRLCHLSTLRLIAGRFTCYATLILNILGLILGIFMILRPRFAMISVGWIVALYLILLGCEGLVTALSKMGDR</sequence>
<feature type="transmembrane region" description="Helical" evidence="1">
    <location>
        <begin position="123"/>
        <end position="144"/>
    </location>
</feature>
<dbReference type="AlphaFoldDB" id="A0A9D1DGP3"/>
<feature type="transmembrane region" description="Helical" evidence="1">
    <location>
        <begin position="7"/>
        <end position="27"/>
    </location>
</feature>
<dbReference type="PANTHER" id="PTHR34989">
    <property type="entry name" value="PROTEIN HDED"/>
    <property type="match status" value="1"/>
</dbReference>
<dbReference type="PANTHER" id="PTHR34989:SF1">
    <property type="entry name" value="PROTEIN HDED"/>
    <property type="match status" value="1"/>
</dbReference>
<reference evidence="2" key="1">
    <citation type="submission" date="2020-10" db="EMBL/GenBank/DDBJ databases">
        <authorList>
            <person name="Gilroy R."/>
        </authorList>
    </citation>
    <scope>NUCLEOTIDE SEQUENCE</scope>
    <source>
        <strain evidence="2">ChiBcec15-4380</strain>
    </source>
</reference>
<protein>
    <submittedName>
        <fullName evidence="2">DUF308 domain-containing protein</fullName>
    </submittedName>
</protein>
<dbReference type="InterPro" id="IPR052712">
    <property type="entry name" value="Acid_resist_chaperone_HdeD"/>
</dbReference>
<evidence type="ECO:0000256" key="1">
    <source>
        <dbReference type="SAM" id="Phobius"/>
    </source>
</evidence>
<keyword evidence="1" id="KW-1133">Transmembrane helix</keyword>
<feature type="transmembrane region" description="Helical" evidence="1">
    <location>
        <begin position="68"/>
        <end position="86"/>
    </location>
</feature>
<reference evidence="2" key="2">
    <citation type="journal article" date="2021" name="PeerJ">
        <title>Extensive microbial diversity within the chicken gut microbiome revealed by metagenomics and culture.</title>
        <authorList>
            <person name="Gilroy R."/>
            <person name="Ravi A."/>
            <person name="Getino M."/>
            <person name="Pursley I."/>
            <person name="Horton D.L."/>
            <person name="Alikhan N.F."/>
            <person name="Baker D."/>
            <person name="Gharbi K."/>
            <person name="Hall N."/>
            <person name="Watson M."/>
            <person name="Adriaenssens E.M."/>
            <person name="Foster-Nyarko E."/>
            <person name="Jarju S."/>
            <person name="Secka A."/>
            <person name="Antonio M."/>
            <person name="Oren A."/>
            <person name="Chaudhuri R.R."/>
            <person name="La Ragione R."/>
            <person name="Hildebrand F."/>
            <person name="Pallen M.J."/>
        </authorList>
    </citation>
    <scope>NUCLEOTIDE SEQUENCE</scope>
    <source>
        <strain evidence="2">ChiBcec15-4380</strain>
    </source>
</reference>
<proteinExistence type="predicted"/>
<dbReference type="Pfam" id="PF03729">
    <property type="entry name" value="DUF308"/>
    <property type="match status" value="2"/>
</dbReference>
<comment type="caution">
    <text evidence="2">The sequence shown here is derived from an EMBL/GenBank/DDBJ whole genome shotgun (WGS) entry which is preliminary data.</text>
</comment>
<feature type="transmembrane region" description="Helical" evidence="1">
    <location>
        <begin position="33"/>
        <end position="56"/>
    </location>
</feature>
<gene>
    <name evidence="2" type="ORF">IAA53_03355</name>
</gene>
<keyword evidence="1" id="KW-0812">Transmembrane</keyword>
<accession>A0A9D1DGP3</accession>
<evidence type="ECO:0000313" key="3">
    <source>
        <dbReference type="Proteomes" id="UP000824239"/>
    </source>
</evidence>
<name>A0A9D1DGP3_9FIRM</name>
<dbReference type="InterPro" id="IPR005325">
    <property type="entry name" value="DUF308_memb"/>
</dbReference>
<dbReference type="GO" id="GO:0005886">
    <property type="term" value="C:plasma membrane"/>
    <property type="evidence" value="ECO:0007669"/>
    <property type="project" value="TreeGrafter"/>
</dbReference>
<keyword evidence="1" id="KW-0472">Membrane</keyword>
<dbReference type="EMBL" id="DVHE01000022">
    <property type="protein sequence ID" value="HIR50313.1"/>
    <property type="molecule type" value="Genomic_DNA"/>
</dbReference>
<feature type="transmembrane region" description="Helical" evidence="1">
    <location>
        <begin position="92"/>
        <end position="111"/>
    </location>
</feature>
<dbReference type="Proteomes" id="UP000824239">
    <property type="component" value="Unassembled WGS sequence"/>
</dbReference>
<organism evidence="2 3">
    <name type="scientific">Candidatus Avoscillospira avicola</name>
    <dbReference type="NCBI Taxonomy" id="2840706"/>
    <lineage>
        <taxon>Bacteria</taxon>
        <taxon>Bacillati</taxon>
        <taxon>Bacillota</taxon>
        <taxon>Clostridia</taxon>
        <taxon>Eubacteriales</taxon>
        <taxon>Oscillospiraceae</taxon>
        <taxon>Oscillospiraceae incertae sedis</taxon>
        <taxon>Candidatus Avoscillospira</taxon>
    </lineage>
</organism>
<feature type="transmembrane region" description="Helical" evidence="1">
    <location>
        <begin position="150"/>
        <end position="173"/>
    </location>
</feature>